<dbReference type="EMBL" id="BTSY01000001">
    <property type="protein sequence ID" value="GMT10912.1"/>
    <property type="molecule type" value="Genomic_DNA"/>
</dbReference>
<gene>
    <name evidence="2" type="ORF">PFISCL1PPCAC_2209</name>
</gene>
<keyword evidence="3" id="KW-1185">Reference proteome</keyword>
<protein>
    <submittedName>
        <fullName evidence="2">Uncharacterized protein</fullName>
    </submittedName>
</protein>
<sequence length="100" mass="11081">DLKMRLISIFLVFCLAVLSTAAPQWGGGGTEVIERDIITVNNPWGGSETIEKDEVIVNNNNRGWNNGWNNNGWGNNGWNNNGWGNRGGYGGYNGNRWGRK</sequence>
<keyword evidence="1" id="KW-0732">Signal</keyword>
<feature type="non-terminal residue" evidence="2">
    <location>
        <position position="1"/>
    </location>
</feature>
<name>A0AAV5UUH1_9BILA</name>
<reference evidence="2" key="1">
    <citation type="submission" date="2023-10" db="EMBL/GenBank/DDBJ databases">
        <title>Genome assembly of Pristionchus species.</title>
        <authorList>
            <person name="Yoshida K."/>
            <person name="Sommer R.J."/>
        </authorList>
    </citation>
    <scope>NUCLEOTIDE SEQUENCE</scope>
    <source>
        <strain evidence="2">RS5133</strain>
    </source>
</reference>
<comment type="caution">
    <text evidence="2">The sequence shown here is derived from an EMBL/GenBank/DDBJ whole genome shotgun (WGS) entry which is preliminary data.</text>
</comment>
<dbReference type="AlphaFoldDB" id="A0AAV5UUH1"/>
<evidence type="ECO:0000256" key="1">
    <source>
        <dbReference type="SAM" id="SignalP"/>
    </source>
</evidence>
<proteinExistence type="predicted"/>
<evidence type="ECO:0000313" key="2">
    <source>
        <dbReference type="EMBL" id="GMT10912.1"/>
    </source>
</evidence>
<feature type="signal peptide" evidence="1">
    <location>
        <begin position="1"/>
        <end position="21"/>
    </location>
</feature>
<accession>A0AAV5UUH1</accession>
<dbReference type="Proteomes" id="UP001432322">
    <property type="component" value="Unassembled WGS sequence"/>
</dbReference>
<feature type="chain" id="PRO_5043461927" evidence="1">
    <location>
        <begin position="22"/>
        <end position="100"/>
    </location>
</feature>
<evidence type="ECO:0000313" key="3">
    <source>
        <dbReference type="Proteomes" id="UP001432322"/>
    </source>
</evidence>
<organism evidence="2 3">
    <name type="scientific">Pristionchus fissidentatus</name>
    <dbReference type="NCBI Taxonomy" id="1538716"/>
    <lineage>
        <taxon>Eukaryota</taxon>
        <taxon>Metazoa</taxon>
        <taxon>Ecdysozoa</taxon>
        <taxon>Nematoda</taxon>
        <taxon>Chromadorea</taxon>
        <taxon>Rhabditida</taxon>
        <taxon>Rhabditina</taxon>
        <taxon>Diplogasteromorpha</taxon>
        <taxon>Diplogasteroidea</taxon>
        <taxon>Neodiplogasteridae</taxon>
        <taxon>Pristionchus</taxon>
    </lineage>
</organism>